<dbReference type="AlphaFoldDB" id="A0A225VQV2"/>
<evidence type="ECO:0000313" key="3">
    <source>
        <dbReference type="Proteomes" id="UP000198211"/>
    </source>
</evidence>
<dbReference type="EMBL" id="NBNE01003436">
    <property type="protein sequence ID" value="OWZ07695.1"/>
    <property type="molecule type" value="Genomic_DNA"/>
</dbReference>
<dbReference type="Pfam" id="PF13843">
    <property type="entry name" value="DDE_Tnp_1_7"/>
    <property type="match status" value="1"/>
</dbReference>
<gene>
    <name evidence="2" type="ORF">PHMEG_00019881</name>
</gene>
<proteinExistence type="predicted"/>
<dbReference type="PANTHER" id="PTHR46599">
    <property type="entry name" value="PIGGYBAC TRANSPOSABLE ELEMENT-DERIVED PROTEIN 4"/>
    <property type="match status" value="1"/>
</dbReference>
<dbReference type="PANTHER" id="PTHR46599:SF3">
    <property type="entry name" value="PIGGYBAC TRANSPOSABLE ELEMENT-DERIVED PROTEIN 4"/>
    <property type="match status" value="1"/>
</dbReference>
<keyword evidence="3" id="KW-1185">Reference proteome</keyword>
<dbReference type="InterPro" id="IPR029526">
    <property type="entry name" value="PGBD"/>
</dbReference>
<keyword evidence="2" id="KW-0346">Stress response</keyword>
<protein>
    <submittedName>
        <fullName evidence="2">Heat shock protein70</fullName>
    </submittedName>
</protein>
<organism evidence="2 3">
    <name type="scientific">Phytophthora megakarya</name>
    <dbReference type="NCBI Taxonomy" id="4795"/>
    <lineage>
        <taxon>Eukaryota</taxon>
        <taxon>Sar</taxon>
        <taxon>Stramenopiles</taxon>
        <taxon>Oomycota</taxon>
        <taxon>Peronosporomycetes</taxon>
        <taxon>Peronosporales</taxon>
        <taxon>Peronosporaceae</taxon>
        <taxon>Phytophthora</taxon>
    </lineage>
</organism>
<evidence type="ECO:0000313" key="2">
    <source>
        <dbReference type="EMBL" id="OWZ07695.1"/>
    </source>
</evidence>
<comment type="caution">
    <text evidence="2">The sequence shown here is derived from an EMBL/GenBank/DDBJ whole genome shotgun (WGS) entry which is preliminary data.</text>
</comment>
<sequence>MSKSGWDTFDERRSGSVRVQAAALENCNALPTSTAQNIGIMKKGLFYLLLPKMMWVKIADESNRYFTQLKGYSPAEWSTRNERIRRTNSDYRGSSPHQRELEMMRVKALQPHEIVNFIGLLISRSLCMHRGRLSKHWSVDSSGAVPKGTFGKFMARHRFEEIVRYLHFSDNEASESTRMKT</sequence>
<dbReference type="OrthoDB" id="105205at2759"/>
<reference evidence="3" key="1">
    <citation type="submission" date="2017-03" db="EMBL/GenBank/DDBJ databases">
        <title>Phytopthora megakarya and P. palmivora, two closely related causual agents of cacao black pod achieved similar genome size and gene model numbers by different mechanisms.</title>
        <authorList>
            <person name="Ali S."/>
            <person name="Shao J."/>
            <person name="Larry D.J."/>
            <person name="Kronmiller B."/>
            <person name="Shen D."/>
            <person name="Strem M.D."/>
            <person name="Melnick R.L."/>
            <person name="Guiltinan M.J."/>
            <person name="Tyler B.M."/>
            <person name="Meinhardt L.W."/>
            <person name="Bailey B.A."/>
        </authorList>
    </citation>
    <scope>NUCLEOTIDE SEQUENCE [LARGE SCALE GENOMIC DNA]</scope>
    <source>
        <strain evidence="3">zdho120</strain>
    </source>
</reference>
<name>A0A225VQV2_9STRA</name>
<dbReference type="Proteomes" id="UP000198211">
    <property type="component" value="Unassembled WGS sequence"/>
</dbReference>
<accession>A0A225VQV2</accession>
<feature type="domain" description="PiggyBac transposable element-derived protein" evidence="1">
    <location>
        <begin position="44"/>
        <end position="176"/>
    </location>
</feature>
<evidence type="ECO:0000259" key="1">
    <source>
        <dbReference type="Pfam" id="PF13843"/>
    </source>
</evidence>